<name>A0A6J4IXD4_9ACTN</name>
<organism evidence="2">
    <name type="scientific">uncultured Blastococcus sp</name>
    <dbReference type="NCBI Taxonomy" id="217144"/>
    <lineage>
        <taxon>Bacteria</taxon>
        <taxon>Bacillati</taxon>
        <taxon>Actinomycetota</taxon>
        <taxon>Actinomycetes</taxon>
        <taxon>Geodermatophilales</taxon>
        <taxon>Geodermatophilaceae</taxon>
        <taxon>Blastococcus</taxon>
        <taxon>environmental samples</taxon>
    </lineage>
</organism>
<evidence type="ECO:0000313" key="2">
    <source>
        <dbReference type="EMBL" id="CAA9262127.1"/>
    </source>
</evidence>
<feature type="region of interest" description="Disordered" evidence="1">
    <location>
        <begin position="1"/>
        <end position="24"/>
    </location>
</feature>
<dbReference type="AlphaFoldDB" id="A0A6J4IXD4"/>
<dbReference type="EMBL" id="CADCTI010000225">
    <property type="protein sequence ID" value="CAA9262127.1"/>
    <property type="molecule type" value="Genomic_DNA"/>
</dbReference>
<sequence length="24" mass="2440">ATSTSTTAPEVWPGAQARRAGRAP</sequence>
<accession>A0A6J4IXD4</accession>
<feature type="non-terminal residue" evidence="2">
    <location>
        <position position="1"/>
    </location>
</feature>
<feature type="non-terminal residue" evidence="2">
    <location>
        <position position="24"/>
    </location>
</feature>
<proteinExistence type="predicted"/>
<gene>
    <name evidence="2" type="ORF">AVDCRST_MAG57-2696</name>
</gene>
<reference evidence="2" key="1">
    <citation type="submission" date="2020-02" db="EMBL/GenBank/DDBJ databases">
        <authorList>
            <person name="Meier V. D."/>
        </authorList>
    </citation>
    <scope>NUCLEOTIDE SEQUENCE</scope>
    <source>
        <strain evidence="2">AVDCRST_MAG57</strain>
    </source>
</reference>
<evidence type="ECO:0000256" key="1">
    <source>
        <dbReference type="SAM" id="MobiDB-lite"/>
    </source>
</evidence>
<protein>
    <submittedName>
        <fullName evidence="2">Uncharacterized protein</fullName>
    </submittedName>
</protein>